<keyword evidence="9" id="KW-0732">Signal</keyword>
<evidence type="ECO:0000256" key="1">
    <source>
        <dbReference type="ARBA" id="ARBA00002523"/>
    </source>
</evidence>
<feature type="compositionally biased region" description="Basic and acidic residues" evidence="8">
    <location>
        <begin position="424"/>
        <end position="442"/>
    </location>
</feature>
<evidence type="ECO:0000256" key="2">
    <source>
        <dbReference type="ARBA" id="ARBA00004609"/>
    </source>
</evidence>
<evidence type="ECO:0008006" key="11">
    <source>
        <dbReference type="Google" id="ProtNLM"/>
    </source>
</evidence>
<accession>A0A3L6KU90</accession>
<dbReference type="Proteomes" id="UP000266743">
    <property type="component" value="Chromosome 11"/>
</dbReference>
<gene>
    <name evidence="10" type="ORF">DPX39_110147900</name>
</gene>
<evidence type="ECO:0000256" key="7">
    <source>
        <dbReference type="ARBA" id="ARBA00023288"/>
    </source>
</evidence>
<evidence type="ECO:0000256" key="4">
    <source>
        <dbReference type="ARBA" id="ARBA00022622"/>
    </source>
</evidence>
<name>A0A3L6KU90_9TRYP</name>
<feature type="compositionally biased region" description="Basic and acidic residues" evidence="8">
    <location>
        <begin position="451"/>
        <end position="468"/>
    </location>
</feature>
<dbReference type="InterPro" id="IPR027446">
    <property type="entry name" value="VSG_C_dom_sf"/>
</dbReference>
<dbReference type="EMBL" id="QSBY01000011">
    <property type="protein sequence ID" value="RHW67466.1"/>
    <property type="molecule type" value="Genomic_DNA"/>
</dbReference>
<dbReference type="GO" id="GO:0098552">
    <property type="term" value="C:side of membrane"/>
    <property type="evidence" value="ECO:0007669"/>
    <property type="project" value="UniProtKB-KW"/>
</dbReference>
<evidence type="ECO:0000256" key="3">
    <source>
        <dbReference type="ARBA" id="ARBA00022475"/>
    </source>
</evidence>
<comment type="function">
    <text evidence="1">VSG forms a coat on the surface of the parasite. The trypanosome evades the immune response of the host by expressing a series of antigenically distinct VSGs from an estimated 1000 VSG genes.</text>
</comment>
<reference evidence="10" key="1">
    <citation type="submission" date="2018-09" db="EMBL/GenBank/DDBJ databases">
        <title>whole genome sequence of T. equiperdum IVM-t1 strain.</title>
        <authorList>
            <person name="Suganuma K."/>
        </authorList>
    </citation>
    <scope>NUCLEOTIDE SEQUENCE [LARGE SCALE GENOMIC DNA]</scope>
    <source>
        <strain evidence="10">IVM-t1</strain>
    </source>
</reference>
<protein>
    <recommendedName>
        <fullName evidence="11">Variant surface glycoprotein</fullName>
    </recommendedName>
</protein>
<evidence type="ECO:0000313" key="10">
    <source>
        <dbReference type="EMBL" id="RHW67466.1"/>
    </source>
</evidence>
<keyword evidence="4" id="KW-0336">GPI-anchor</keyword>
<dbReference type="SUPFAM" id="SSF118251">
    <property type="entry name" value="Variant surface glycoprotein MITAT 1.2, VSG 221, C-terminal domain"/>
    <property type="match status" value="1"/>
</dbReference>
<comment type="caution">
    <text evidence="10">The sequence shown here is derived from an EMBL/GenBank/DDBJ whole genome shotgun (WGS) entry which is preliminary data.</text>
</comment>
<feature type="chain" id="PRO_5018248920" description="Variant surface glycoprotein" evidence="9">
    <location>
        <begin position="25"/>
        <end position="493"/>
    </location>
</feature>
<evidence type="ECO:0000256" key="8">
    <source>
        <dbReference type="SAM" id="MobiDB-lite"/>
    </source>
</evidence>
<keyword evidence="7" id="KW-0449">Lipoprotein</keyword>
<dbReference type="AlphaFoldDB" id="A0A3L6KU90"/>
<evidence type="ECO:0000256" key="9">
    <source>
        <dbReference type="SAM" id="SignalP"/>
    </source>
</evidence>
<evidence type="ECO:0000256" key="6">
    <source>
        <dbReference type="ARBA" id="ARBA00023180"/>
    </source>
</evidence>
<keyword evidence="5" id="KW-0472">Membrane</keyword>
<comment type="subcellular location">
    <subcellularLocation>
        <location evidence="2">Cell membrane</location>
        <topology evidence="2">Lipid-anchor</topology>
        <topology evidence="2">GPI-anchor</topology>
    </subcellularLocation>
</comment>
<keyword evidence="3" id="KW-1003">Cell membrane</keyword>
<sequence length="493" mass="53210">MTRRRQNFKRLCLLQLIHLLATAALRTAGNDENDKVAAAVDNPCKEEAYLKGMKQHLQTKLTQDVRAISSLQEASAIWSMLSLTASDPTERCIHLALSGLAAKQKTDTEVVNDQAKRQVAAAIDAINKQLGSVAAIRTLAGLKINEKTGQHVEDSDAQVTIKFHLERGGAPACTDVPAANKIVESTEPDYTKAMALKLTTPEEAATKLRAAKLVISSISSCGGNGGAPSALPTVLNNCQMGASPSAQMTQEGTDLKTPTATAIFKDNYLGTCGPQHDNPTTAAHHRENLAHAICLALKARIVTPPATDSWDPQQLKTNPFMQTAIRNCVPQFQSIDDSTNSDKNKDLTQFIENALRKSAENFKQKYVEEAKTRTVPRRTAKEAETKLISELLTQDDQSTVLSHALGQKLKAQQSTSKSDGAAAPKKDCADKNKDECTKESKCGWKGTDNNGECKAKSGEEEVKAENDGKTTNTTGSNSFVINKAPLLLAFLLM</sequence>
<keyword evidence="6" id="KW-0325">Glycoprotein</keyword>
<dbReference type="GO" id="GO:0005886">
    <property type="term" value="C:plasma membrane"/>
    <property type="evidence" value="ECO:0007669"/>
    <property type="project" value="UniProtKB-SubCell"/>
</dbReference>
<organism evidence="10">
    <name type="scientific">Trypanosoma brucei equiperdum</name>
    <dbReference type="NCBI Taxonomy" id="630700"/>
    <lineage>
        <taxon>Eukaryota</taxon>
        <taxon>Discoba</taxon>
        <taxon>Euglenozoa</taxon>
        <taxon>Kinetoplastea</taxon>
        <taxon>Metakinetoplastina</taxon>
        <taxon>Trypanosomatida</taxon>
        <taxon>Trypanosomatidae</taxon>
        <taxon>Trypanosoma</taxon>
    </lineage>
</organism>
<feature type="region of interest" description="Disordered" evidence="8">
    <location>
        <begin position="410"/>
        <end position="476"/>
    </location>
</feature>
<feature type="signal peptide" evidence="9">
    <location>
        <begin position="1"/>
        <end position="24"/>
    </location>
</feature>
<dbReference type="SUPFAM" id="SSF58087">
    <property type="entry name" value="Variant surface glycoprotein (N-terminal domain)"/>
    <property type="match status" value="1"/>
</dbReference>
<proteinExistence type="predicted"/>
<evidence type="ECO:0000256" key="5">
    <source>
        <dbReference type="ARBA" id="ARBA00023136"/>
    </source>
</evidence>